<dbReference type="CDD" id="cd18809">
    <property type="entry name" value="SF1_C_RecD"/>
    <property type="match status" value="1"/>
</dbReference>
<dbReference type="InterPro" id="IPR049163">
    <property type="entry name" value="Pif1-like_2B_dom"/>
</dbReference>
<comment type="cofactor">
    <cofactor evidence="1">
        <name>Mg(2+)</name>
        <dbReference type="ChEBI" id="CHEBI:18420"/>
    </cofactor>
</comment>
<keyword evidence="1" id="KW-0227">DNA damage</keyword>
<accession>A0A151IU98</accession>
<keyword evidence="5" id="KW-1185">Reference proteome</keyword>
<keyword evidence="1 4" id="KW-0347">Helicase</keyword>
<keyword evidence="1" id="KW-0233">DNA recombination</keyword>
<dbReference type="EC" id="5.6.2.3" evidence="1"/>
<dbReference type="GO" id="GO:0000723">
    <property type="term" value="P:telomere maintenance"/>
    <property type="evidence" value="ECO:0007669"/>
    <property type="project" value="InterPro"/>
</dbReference>
<dbReference type="InterPro" id="IPR010285">
    <property type="entry name" value="DNA_helicase_pif1-like_DEAD"/>
</dbReference>
<comment type="catalytic activity">
    <reaction evidence="1">
        <text>ATP + H2O = ADP + phosphate + H(+)</text>
        <dbReference type="Rhea" id="RHEA:13065"/>
        <dbReference type="ChEBI" id="CHEBI:15377"/>
        <dbReference type="ChEBI" id="CHEBI:15378"/>
        <dbReference type="ChEBI" id="CHEBI:30616"/>
        <dbReference type="ChEBI" id="CHEBI:43474"/>
        <dbReference type="ChEBI" id="CHEBI:456216"/>
        <dbReference type="EC" id="5.6.2.3"/>
    </reaction>
</comment>
<feature type="domain" description="DNA helicase Pif1-like 2B" evidence="3">
    <location>
        <begin position="322"/>
        <end position="353"/>
    </location>
</feature>
<evidence type="ECO:0000259" key="2">
    <source>
        <dbReference type="Pfam" id="PF05970"/>
    </source>
</evidence>
<evidence type="ECO:0000313" key="5">
    <source>
        <dbReference type="Proteomes" id="UP000078492"/>
    </source>
</evidence>
<keyword evidence="1" id="KW-0547">Nucleotide-binding</keyword>
<dbReference type="Proteomes" id="UP000078492">
    <property type="component" value="Unassembled WGS sequence"/>
</dbReference>
<protein>
    <recommendedName>
        <fullName evidence="1">ATP-dependent DNA helicase</fullName>
        <ecNumber evidence="1">5.6.2.3</ecNumber>
    </recommendedName>
</protein>
<organism evidence="4 5">
    <name type="scientific">Trachymyrmex cornetzi</name>
    <dbReference type="NCBI Taxonomy" id="471704"/>
    <lineage>
        <taxon>Eukaryota</taxon>
        <taxon>Metazoa</taxon>
        <taxon>Ecdysozoa</taxon>
        <taxon>Arthropoda</taxon>
        <taxon>Hexapoda</taxon>
        <taxon>Insecta</taxon>
        <taxon>Pterygota</taxon>
        <taxon>Neoptera</taxon>
        <taxon>Endopterygota</taxon>
        <taxon>Hymenoptera</taxon>
        <taxon>Apocrita</taxon>
        <taxon>Aculeata</taxon>
        <taxon>Formicoidea</taxon>
        <taxon>Formicidae</taxon>
        <taxon>Myrmicinae</taxon>
        <taxon>Trachymyrmex</taxon>
    </lineage>
</organism>
<name>A0A151IU98_9HYME</name>
<proteinExistence type="inferred from homology"/>
<dbReference type="InterPro" id="IPR027417">
    <property type="entry name" value="P-loop_NTPase"/>
</dbReference>
<dbReference type="GO" id="GO:0016887">
    <property type="term" value="F:ATP hydrolysis activity"/>
    <property type="evidence" value="ECO:0007669"/>
    <property type="project" value="RHEA"/>
</dbReference>
<dbReference type="EMBL" id="KQ980966">
    <property type="protein sequence ID" value="KYN10993.1"/>
    <property type="molecule type" value="Genomic_DNA"/>
</dbReference>
<dbReference type="Pfam" id="PF21530">
    <property type="entry name" value="Pif1_2B_dom"/>
    <property type="match status" value="1"/>
</dbReference>
<keyword evidence="1" id="KW-0067">ATP-binding</keyword>
<dbReference type="AlphaFoldDB" id="A0A151IU98"/>
<sequence>MSRLNEDQKRVFDRVCEVLQNKNQILRLYVSGEGGTGKSFLIETIKHWIEINLKKVTATSAPTGIAACNINGLTIHRTFQLPVTHESMAKYTHLSDMILKTLREKLKNVELFIIDEVSMISNVTMMFINLRLCEIFDTTDTDDGFFGRKHILLFGDLLQLPPVKEQFSSVIMSRPEIQKYLSTMGGSDLWRLFEYDELLINMRQRCDNTYREILSRIRIGLVTDSDINVLQSRKINFKGSCGERLNELCTYMNQLPVDTICLLPTCYLCTTLNTAMLDKINGDEILLIAEDDVDCAPAMKKKVHKILKDKDEKVSETAGIERVIALKIGAKMMIQRNIDITLGLVNGIIGIVIAIHRSVDGNRIDSVTIVTSDNKQVIITRVDIKFEVFHKIVVHRKQFPFSLSYGIIVHKSQGITCKNAMMDLGTSVFTDGQVYVGLSRVSTLEGLHLINFNPASVTANSGAIAEYNRLRSVFKSQLPQINSSEKKAVKIYDCRWAIPHIIDDVQNYGCAEPESIVTWKIYGFCNDDRVSCYANVTLQCAFRCVRIRQQILKNRVSNALTDAVCAYAERKYCNILAVRRSVEERFEERT</sequence>
<evidence type="ECO:0000313" key="4">
    <source>
        <dbReference type="EMBL" id="KYN10993.1"/>
    </source>
</evidence>
<dbReference type="SUPFAM" id="SSF52540">
    <property type="entry name" value="P-loop containing nucleoside triphosphate hydrolases"/>
    <property type="match status" value="2"/>
</dbReference>
<dbReference type="GO" id="GO:0043139">
    <property type="term" value="F:5'-3' DNA helicase activity"/>
    <property type="evidence" value="ECO:0007669"/>
    <property type="project" value="UniProtKB-EC"/>
</dbReference>
<dbReference type="GO" id="GO:0006281">
    <property type="term" value="P:DNA repair"/>
    <property type="evidence" value="ECO:0007669"/>
    <property type="project" value="UniProtKB-KW"/>
</dbReference>
<dbReference type="PANTHER" id="PTHR47642:SF6">
    <property type="entry name" value="ATP-DEPENDENT DNA HELICASE"/>
    <property type="match status" value="1"/>
</dbReference>
<comment type="similarity">
    <text evidence="1">Belongs to the helicase family.</text>
</comment>
<keyword evidence="1" id="KW-0378">Hydrolase</keyword>
<dbReference type="PANTHER" id="PTHR47642">
    <property type="entry name" value="ATP-DEPENDENT DNA HELICASE"/>
    <property type="match status" value="1"/>
</dbReference>
<dbReference type="InterPro" id="IPR051055">
    <property type="entry name" value="PIF1_helicase"/>
</dbReference>
<evidence type="ECO:0000259" key="3">
    <source>
        <dbReference type="Pfam" id="PF21530"/>
    </source>
</evidence>
<reference evidence="4 5" key="1">
    <citation type="submission" date="2015-09" db="EMBL/GenBank/DDBJ databases">
        <title>Trachymyrmex cornetzi WGS genome.</title>
        <authorList>
            <person name="Nygaard S."/>
            <person name="Hu H."/>
            <person name="Boomsma J."/>
            <person name="Zhang G."/>
        </authorList>
    </citation>
    <scope>NUCLEOTIDE SEQUENCE [LARGE SCALE GENOMIC DNA]</scope>
    <source>
        <strain evidence="4">Tcor2-1</strain>
        <tissue evidence="4">Whole body</tissue>
    </source>
</reference>
<dbReference type="GO" id="GO:0005524">
    <property type="term" value="F:ATP binding"/>
    <property type="evidence" value="ECO:0007669"/>
    <property type="project" value="UniProtKB-KW"/>
</dbReference>
<dbReference type="Pfam" id="PF05970">
    <property type="entry name" value="PIF1"/>
    <property type="match status" value="1"/>
</dbReference>
<gene>
    <name evidence="4" type="ORF">ALC57_16866</name>
</gene>
<feature type="domain" description="DNA helicase Pif1-like DEAD-box helicase" evidence="2">
    <location>
        <begin position="4"/>
        <end position="209"/>
    </location>
</feature>
<keyword evidence="1" id="KW-0234">DNA repair</keyword>
<dbReference type="STRING" id="471704.A0A151IU98"/>
<dbReference type="GO" id="GO:0006310">
    <property type="term" value="P:DNA recombination"/>
    <property type="evidence" value="ECO:0007669"/>
    <property type="project" value="UniProtKB-KW"/>
</dbReference>
<dbReference type="Gene3D" id="3.40.50.300">
    <property type="entry name" value="P-loop containing nucleotide triphosphate hydrolases"/>
    <property type="match status" value="1"/>
</dbReference>
<evidence type="ECO:0000256" key="1">
    <source>
        <dbReference type="RuleBase" id="RU363044"/>
    </source>
</evidence>